<protein>
    <submittedName>
        <fullName evidence="2">Uncharacterized protein</fullName>
    </submittedName>
</protein>
<keyword evidence="3" id="KW-1185">Reference proteome</keyword>
<dbReference type="Proteomes" id="UP000800038">
    <property type="component" value="Unassembled WGS sequence"/>
</dbReference>
<gene>
    <name evidence="2" type="ORF">EJ02DRAFT_358461</name>
</gene>
<feature type="region of interest" description="Disordered" evidence="1">
    <location>
        <begin position="46"/>
        <end position="74"/>
    </location>
</feature>
<name>A0A6A5S9N6_9PLEO</name>
<accession>A0A6A5S9N6</accession>
<organism evidence="2 3">
    <name type="scientific">Clathrospora elynae</name>
    <dbReference type="NCBI Taxonomy" id="706981"/>
    <lineage>
        <taxon>Eukaryota</taxon>
        <taxon>Fungi</taxon>
        <taxon>Dikarya</taxon>
        <taxon>Ascomycota</taxon>
        <taxon>Pezizomycotina</taxon>
        <taxon>Dothideomycetes</taxon>
        <taxon>Pleosporomycetidae</taxon>
        <taxon>Pleosporales</taxon>
        <taxon>Diademaceae</taxon>
        <taxon>Clathrospora</taxon>
    </lineage>
</organism>
<proteinExistence type="predicted"/>
<dbReference type="OrthoDB" id="4501855at2759"/>
<feature type="non-terminal residue" evidence="2">
    <location>
        <position position="1"/>
    </location>
</feature>
<evidence type="ECO:0000313" key="2">
    <source>
        <dbReference type="EMBL" id="KAF1936742.1"/>
    </source>
</evidence>
<dbReference type="EMBL" id="ML976172">
    <property type="protein sequence ID" value="KAF1936742.1"/>
    <property type="molecule type" value="Genomic_DNA"/>
</dbReference>
<evidence type="ECO:0000256" key="1">
    <source>
        <dbReference type="SAM" id="MobiDB-lite"/>
    </source>
</evidence>
<feature type="compositionally biased region" description="Polar residues" evidence="1">
    <location>
        <begin position="48"/>
        <end position="57"/>
    </location>
</feature>
<sequence>RIALLHRGLRPALRQSLEGTSDSLFSIPYDKYIEFVQSLDCRSRHPQPFQQLTSRQPVQPPKPASRQSDHMDIDPIRVNSVQVSSVRMPAPCLSRSLSKSSSKLLSRSLSKSSEERRAYCLKNNLCLCCGAANHWIGQISNS</sequence>
<reference evidence="2" key="1">
    <citation type="journal article" date="2020" name="Stud. Mycol.">
        <title>101 Dothideomycetes genomes: a test case for predicting lifestyles and emergence of pathogens.</title>
        <authorList>
            <person name="Haridas S."/>
            <person name="Albert R."/>
            <person name="Binder M."/>
            <person name="Bloem J."/>
            <person name="Labutti K."/>
            <person name="Salamov A."/>
            <person name="Andreopoulos B."/>
            <person name="Baker S."/>
            <person name="Barry K."/>
            <person name="Bills G."/>
            <person name="Bluhm B."/>
            <person name="Cannon C."/>
            <person name="Castanera R."/>
            <person name="Culley D."/>
            <person name="Daum C."/>
            <person name="Ezra D."/>
            <person name="Gonzalez J."/>
            <person name="Henrissat B."/>
            <person name="Kuo A."/>
            <person name="Liang C."/>
            <person name="Lipzen A."/>
            <person name="Lutzoni F."/>
            <person name="Magnuson J."/>
            <person name="Mondo S."/>
            <person name="Nolan M."/>
            <person name="Ohm R."/>
            <person name="Pangilinan J."/>
            <person name="Park H.-J."/>
            <person name="Ramirez L."/>
            <person name="Alfaro M."/>
            <person name="Sun H."/>
            <person name="Tritt A."/>
            <person name="Yoshinaga Y."/>
            <person name="Zwiers L.-H."/>
            <person name="Turgeon B."/>
            <person name="Goodwin S."/>
            <person name="Spatafora J."/>
            <person name="Crous P."/>
            <person name="Grigoriev I."/>
        </authorList>
    </citation>
    <scope>NUCLEOTIDE SEQUENCE</scope>
    <source>
        <strain evidence="2">CBS 161.51</strain>
    </source>
</reference>
<evidence type="ECO:0000313" key="3">
    <source>
        <dbReference type="Proteomes" id="UP000800038"/>
    </source>
</evidence>
<dbReference type="AlphaFoldDB" id="A0A6A5S9N6"/>